<protein>
    <submittedName>
        <fullName evidence="1">Uncharacterized protein</fullName>
    </submittedName>
</protein>
<evidence type="ECO:0000313" key="1">
    <source>
        <dbReference type="EMBL" id="JAD47603.1"/>
    </source>
</evidence>
<sequence length="30" mass="3280">MALDTAVNFPACRGRSSIHSWASGDTNDLW</sequence>
<dbReference type="EMBL" id="GBRH01250292">
    <property type="protein sequence ID" value="JAD47603.1"/>
    <property type="molecule type" value="Transcribed_RNA"/>
</dbReference>
<dbReference type="AlphaFoldDB" id="A0A0A9ACJ1"/>
<proteinExistence type="predicted"/>
<reference evidence="1" key="1">
    <citation type="submission" date="2014-09" db="EMBL/GenBank/DDBJ databases">
        <authorList>
            <person name="Magalhaes I.L.F."/>
            <person name="Oliveira U."/>
            <person name="Santos F.R."/>
            <person name="Vidigal T.H.D.A."/>
            <person name="Brescovit A.D."/>
            <person name="Santos A.J."/>
        </authorList>
    </citation>
    <scope>NUCLEOTIDE SEQUENCE</scope>
    <source>
        <tissue evidence="1">Shoot tissue taken approximately 20 cm above the soil surface</tissue>
    </source>
</reference>
<accession>A0A0A9ACJ1</accession>
<organism evidence="1">
    <name type="scientific">Arundo donax</name>
    <name type="common">Giant reed</name>
    <name type="synonym">Donax arundinaceus</name>
    <dbReference type="NCBI Taxonomy" id="35708"/>
    <lineage>
        <taxon>Eukaryota</taxon>
        <taxon>Viridiplantae</taxon>
        <taxon>Streptophyta</taxon>
        <taxon>Embryophyta</taxon>
        <taxon>Tracheophyta</taxon>
        <taxon>Spermatophyta</taxon>
        <taxon>Magnoliopsida</taxon>
        <taxon>Liliopsida</taxon>
        <taxon>Poales</taxon>
        <taxon>Poaceae</taxon>
        <taxon>PACMAD clade</taxon>
        <taxon>Arundinoideae</taxon>
        <taxon>Arundineae</taxon>
        <taxon>Arundo</taxon>
    </lineage>
</organism>
<reference evidence="1" key="2">
    <citation type="journal article" date="2015" name="Data Brief">
        <title>Shoot transcriptome of the giant reed, Arundo donax.</title>
        <authorList>
            <person name="Barrero R.A."/>
            <person name="Guerrero F.D."/>
            <person name="Moolhuijzen P."/>
            <person name="Goolsby J.A."/>
            <person name="Tidwell J."/>
            <person name="Bellgard S.E."/>
            <person name="Bellgard M.I."/>
        </authorList>
    </citation>
    <scope>NUCLEOTIDE SEQUENCE</scope>
    <source>
        <tissue evidence="1">Shoot tissue taken approximately 20 cm above the soil surface</tissue>
    </source>
</reference>
<name>A0A0A9ACJ1_ARUDO</name>